<gene>
    <name evidence="1" type="ORF">NLG97_g1172</name>
</gene>
<evidence type="ECO:0000313" key="2">
    <source>
        <dbReference type="Proteomes" id="UP001148737"/>
    </source>
</evidence>
<accession>A0ACC1R8L0</accession>
<protein>
    <submittedName>
        <fullName evidence="1">Uncharacterized protein</fullName>
    </submittedName>
</protein>
<sequence length="191" mass="21592">MPQPEVKKRNARGAGTSTTMEMPFATSAAKQRRTLTWHEAAEWQRDSKYILSGYRPEKADYLEILTSLTFLHNETCNVYTHLIGALLLPLIATTIMRGLSQSQFSIVSGTDYTMFGIFFCTLRWRKVKIGAYLMLGASALIPLLHGSQRYGLEYMAQYSGMNWYLLELAIYASGTAIYALRVPERFAPVLT</sequence>
<name>A0ACC1R8L0_9HYPO</name>
<keyword evidence="2" id="KW-1185">Reference proteome</keyword>
<evidence type="ECO:0000313" key="1">
    <source>
        <dbReference type="EMBL" id="KAJ3498375.1"/>
    </source>
</evidence>
<dbReference type="EMBL" id="JANAKD010000054">
    <property type="protein sequence ID" value="KAJ3498375.1"/>
    <property type="molecule type" value="Genomic_DNA"/>
</dbReference>
<comment type="caution">
    <text evidence="1">The sequence shown here is derived from an EMBL/GenBank/DDBJ whole genome shotgun (WGS) entry which is preliminary data.</text>
</comment>
<dbReference type="Proteomes" id="UP001148737">
    <property type="component" value="Unassembled WGS sequence"/>
</dbReference>
<organism evidence="1 2">
    <name type="scientific">Lecanicillium saksenae</name>
    <dbReference type="NCBI Taxonomy" id="468837"/>
    <lineage>
        <taxon>Eukaryota</taxon>
        <taxon>Fungi</taxon>
        <taxon>Dikarya</taxon>
        <taxon>Ascomycota</taxon>
        <taxon>Pezizomycotina</taxon>
        <taxon>Sordariomycetes</taxon>
        <taxon>Hypocreomycetidae</taxon>
        <taxon>Hypocreales</taxon>
        <taxon>Cordycipitaceae</taxon>
        <taxon>Lecanicillium</taxon>
    </lineage>
</organism>
<reference evidence="1" key="1">
    <citation type="submission" date="2022-07" db="EMBL/GenBank/DDBJ databases">
        <title>Genome Sequence of Lecanicillium saksenae.</title>
        <authorList>
            <person name="Buettner E."/>
        </authorList>
    </citation>
    <scope>NUCLEOTIDE SEQUENCE</scope>
    <source>
        <strain evidence="1">VT-O1</strain>
    </source>
</reference>
<proteinExistence type="predicted"/>